<dbReference type="AlphaFoldDB" id="A0AAQ1Z8L4"/>
<gene>
    <name evidence="2" type="ORF">Cst04h_02610</name>
</gene>
<keyword evidence="1" id="KW-1133">Transmembrane helix</keyword>
<protein>
    <submittedName>
        <fullName evidence="2">Uncharacterized protein</fullName>
    </submittedName>
</protein>
<organism evidence="2 3">
    <name type="scientific">Corynebacterium striatum</name>
    <dbReference type="NCBI Taxonomy" id="43770"/>
    <lineage>
        <taxon>Bacteria</taxon>
        <taxon>Bacillati</taxon>
        <taxon>Actinomycetota</taxon>
        <taxon>Actinomycetes</taxon>
        <taxon>Mycobacteriales</taxon>
        <taxon>Corynebacteriaceae</taxon>
        <taxon>Corynebacterium</taxon>
    </lineage>
</organism>
<name>A0AAQ1Z8L4_CORST</name>
<comment type="caution">
    <text evidence="2">The sequence shown here is derived from an EMBL/GenBank/DDBJ whole genome shotgun (WGS) entry which is preliminary data.</text>
</comment>
<proteinExistence type="predicted"/>
<dbReference type="Proteomes" id="UP000315234">
    <property type="component" value="Unassembled WGS sequence"/>
</dbReference>
<sequence>MSALALIIAVVASAGWAAVLGTLIYGLVTGHRYIEGMFIALVITTLIAAAALTGAVALLGYEWG</sequence>
<accession>A0AAQ1Z8L4</accession>
<keyword evidence="1" id="KW-0472">Membrane</keyword>
<reference evidence="2 3" key="1">
    <citation type="submission" date="2019-06" db="EMBL/GenBank/DDBJ databases">
        <title>Draft genome sequence of Corynebacterium striatum NBRC 15291.</title>
        <authorList>
            <person name="Miura T."/>
            <person name="Furukawa M."/>
            <person name="Shimamura M."/>
            <person name="Ohyama Y."/>
            <person name="Yamazoe A."/>
            <person name="Kawasaki H."/>
        </authorList>
    </citation>
    <scope>NUCLEOTIDE SEQUENCE [LARGE SCALE GENOMIC DNA]</scope>
    <source>
        <strain evidence="2 3">NBRC 15291</strain>
    </source>
</reference>
<evidence type="ECO:0000256" key="1">
    <source>
        <dbReference type="SAM" id="Phobius"/>
    </source>
</evidence>
<evidence type="ECO:0000313" key="3">
    <source>
        <dbReference type="Proteomes" id="UP000315234"/>
    </source>
</evidence>
<dbReference type="EMBL" id="BJLD01000001">
    <property type="protein sequence ID" value="GEA42091.1"/>
    <property type="molecule type" value="Genomic_DNA"/>
</dbReference>
<keyword evidence="1" id="KW-0812">Transmembrane</keyword>
<dbReference type="RefSeq" id="WP_005529594.1">
    <property type="nucleotide sequence ID" value="NZ_BJLD01000001.1"/>
</dbReference>
<feature type="transmembrane region" description="Helical" evidence="1">
    <location>
        <begin position="37"/>
        <end position="61"/>
    </location>
</feature>
<evidence type="ECO:0000313" key="2">
    <source>
        <dbReference type="EMBL" id="GEA42091.1"/>
    </source>
</evidence>